<evidence type="ECO:0000256" key="6">
    <source>
        <dbReference type="ARBA" id="ARBA00022722"/>
    </source>
</evidence>
<dbReference type="GO" id="GO:0003677">
    <property type="term" value="F:DNA binding"/>
    <property type="evidence" value="ECO:0007669"/>
    <property type="project" value="UniProtKB-KW"/>
</dbReference>
<gene>
    <name evidence="22" type="primary">ykoU</name>
    <name evidence="22" type="ORF">Lbru_2098</name>
</gene>
<dbReference type="GO" id="GO:0046872">
    <property type="term" value="F:metal ion binding"/>
    <property type="evidence" value="ECO:0007669"/>
    <property type="project" value="UniProtKB-KW"/>
</dbReference>
<dbReference type="STRING" id="29422.Lbru_2098"/>
<evidence type="ECO:0000256" key="2">
    <source>
        <dbReference type="ARBA" id="ARBA00012727"/>
    </source>
</evidence>
<evidence type="ECO:0000256" key="4">
    <source>
        <dbReference type="ARBA" id="ARBA00022679"/>
    </source>
</evidence>
<dbReference type="NCBIfam" id="TIGR02778">
    <property type="entry name" value="ligD_pol"/>
    <property type="match status" value="1"/>
</dbReference>
<evidence type="ECO:0000256" key="10">
    <source>
        <dbReference type="ARBA" id="ARBA00022801"/>
    </source>
</evidence>
<keyword evidence="13" id="KW-0239">DNA-directed DNA polymerase</keyword>
<dbReference type="SUPFAM" id="SSF56091">
    <property type="entry name" value="DNA ligase/mRNA capping enzyme, catalytic domain"/>
    <property type="match status" value="1"/>
</dbReference>
<dbReference type="Pfam" id="PF13298">
    <property type="entry name" value="LigD_N"/>
    <property type="match status" value="1"/>
</dbReference>
<keyword evidence="9" id="KW-0227">DNA damage</keyword>
<accession>A0A0W0SDL9</accession>
<dbReference type="Proteomes" id="UP000054742">
    <property type="component" value="Unassembled WGS sequence"/>
</dbReference>
<keyword evidence="17" id="KW-0464">Manganese</keyword>
<evidence type="ECO:0000256" key="1">
    <source>
        <dbReference type="ARBA" id="ARBA00001936"/>
    </source>
</evidence>
<keyword evidence="11" id="KW-0269">Exonuclease</keyword>
<feature type="domain" description="ATP-dependent DNA ligase family profile" evidence="21">
    <location>
        <begin position="315"/>
        <end position="406"/>
    </location>
</feature>
<keyword evidence="23" id="KW-1185">Reference proteome</keyword>
<dbReference type="GO" id="GO:0003887">
    <property type="term" value="F:DNA-directed DNA polymerase activity"/>
    <property type="evidence" value="ECO:0007669"/>
    <property type="project" value="UniProtKB-KW"/>
</dbReference>
<evidence type="ECO:0000256" key="5">
    <source>
        <dbReference type="ARBA" id="ARBA00022695"/>
    </source>
</evidence>
<dbReference type="NCBIfam" id="NF004628">
    <property type="entry name" value="PRK05972.1"/>
    <property type="match status" value="1"/>
</dbReference>
<dbReference type="NCBIfam" id="TIGR02779">
    <property type="entry name" value="NHEJ_ligase_lig"/>
    <property type="match status" value="1"/>
</dbReference>
<dbReference type="GO" id="GO:0004527">
    <property type="term" value="F:exonuclease activity"/>
    <property type="evidence" value="ECO:0007669"/>
    <property type="project" value="UniProtKB-KW"/>
</dbReference>
<dbReference type="GO" id="GO:0006281">
    <property type="term" value="P:DNA repair"/>
    <property type="evidence" value="ECO:0007669"/>
    <property type="project" value="UniProtKB-KW"/>
</dbReference>
<dbReference type="InterPro" id="IPR012340">
    <property type="entry name" value="NA-bd_OB-fold"/>
</dbReference>
<evidence type="ECO:0000256" key="19">
    <source>
        <dbReference type="ARBA" id="ARBA00029943"/>
    </source>
</evidence>
<dbReference type="InterPro" id="IPR014143">
    <property type="entry name" value="NHEJ_ligase_prk"/>
</dbReference>
<keyword evidence="3 22" id="KW-0436">Ligase</keyword>
<keyword evidence="4" id="KW-0808">Transferase</keyword>
<dbReference type="InterPro" id="IPR033651">
    <property type="entry name" value="PaeLigD_Pol-like"/>
</dbReference>
<evidence type="ECO:0000256" key="9">
    <source>
        <dbReference type="ARBA" id="ARBA00022763"/>
    </source>
</evidence>
<evidence type="ECO:0000256" key="12">
    <source>
        <dbReference type="ARBA" id="ARBA00022840"/>
    </source>
</evidence>
<keyword evidence="5" id="KW-0548">Nucleotidyltransferase</keyword>
<dbReference type="GO" id="GO:0006310">
    <property type="term" value="P:DNA recombination"/>
    <property type="evidence" value="ECO:0007669"/>
    <property type="project" value="UniProtKB-KW"/>
</dbReference>
<evidence type="ECO:0000256" key="3">
    <source>
        <dbReference type="ARBA" id="ARBA00022598"/>
    </source>
</evidence>
<dbReference type="SUPFAM" id="SSF50249">
    <property type="entry name" value="Nucleic acid-binding proteins"/>
    <property type="match status" value="1"/>
</dbReference>
<dbReference type="InterPro" id="IPR012310">
    <property type="entry name" value="DNA_ligase_ATP-dep_cent"/>
</dbReference>
<evidence type="ECO:0000256" key="18">
    <source>
        <dbReference type="ARBA" id="ARBA00023268"/>
    </source>
</evidence>
<dbReference type="Pfam" id="PF01068">
    <property type="entry name" value="DNA_ligase_A_M"/>
    <property type="match status" value="1"/>
</dbReference>
<dbReference type="CDD" id="cd07906">
    <property type="entry name" value="Adenylation_DNA_ligase_LigD_LigC"/>
    <property type="match status" value="1"/>
</dbReference>
<dbReference type="Pfam" id="PF21686">
    <property type="entry name" value="LigD_Prim-Pol"/>
    <property type="match status" value="1"/>
</dbReference>
<dbReference type="EMBL" id="LNXV01000029">
    <property type="protein sequence ID" value="KTC81578.1"/>
    <property type="molecule type" value="Genomic_DNA"/>
</dbReference>
<evidence type="ECO:0000256" key="13">
    <source>
        <dbReference type="ARBA" id="ARBA00022932"/>
    </source>
</evidence>
<dbReference type="PANTHER" id="PTHR42705:SF2">
    <property type="entry name" value="BIFUNCTIONAL NON-HOMOLOGOUS END JOINING PROTEIN LIGD"/>
    <property type="match status" value="1"/>
</dbReference>
<dbReference type="AlphaFoldDB" id="A0A0W0SDL9"/>
<evidence type="ECO:0000256" key="20">
    <source>
        <dbReference type="ARBA" id="ARBA00034003"/>
    </source>
</evidence>
<keyword evidence="6" id="KW-0540">Nuclease</keyword>
<protein>
    <recommendedName>
        <fullName evidence="2">DNA ligase (ATP)</fullName>
        <ecNumber evidence="2">6.5.1.1</ecNumber>
    </recommendedName>
    <alternativeName>
        <fullName evidence="19">NHEJ DNA polymerase</fullName>
    </alternativeName>
</protein>
<dbReference type="CDD" id="cd04862">
    <property type="entry name" value="PaeLigD_Pol_like"/>
    <property type="match status" value="1"/>
</dbReference>
<keyword evidence="12" id="KW-0067">ATP-binding</keyword>
<dbReference type="InterPro" id="IPR014144">
    <property type="entry name" value="LigD_PE_domain"/>
</dbReference>
<dbReference type="Gene3D" id="3.90.920.10">
    <property type="entry name" value="DNA primase, PRIM domain"/>
    <property type="match status" value="1"/>
</dbReference>
<dbReference type="InterPro" id="IPR014145">
    <property type="entry name" value="LigD_pol_dom"/>
</dbReference>
<dbReference type="Pfam" id="PF04679">
    <property type="entry name" value="DNA_ligase_A_C"/>
    <property type="match status" value="1"/>
</dbReference>
<evidence type="ECO:0000256" key="8">
    <source>
        <dbReference type="ARBA" id="ARBA00022741"/>
    </source>
</evidence>
<keyword evidence="7" id="KW-0479">Metal-binding</keyword>
<comment type="caution">
    <text evidence="22">The sequence shown here is derived from an EMBL/GenBank/DDBJ whole genome shotgun (WGS) entry which is preliminary data.</text>
</comment>
<reference evidence="22 23" key="1">
    <citation type="submission" date="2015-11" db="EMBL/GenBank/DDBJ databases">
        <title>Genomic analysis of 38 Legionella species identifies large and diverse effector repertoires.</title>
        <authorList>
            <person name="Burstein D."/>
            <person name="Amaro F."/>
            <person name="Zusman T."/>
            <person name="Lifshitz Z."/>
            <person name="Cohen O."/>
            <person name="Gilbert J.A."/>
            <person name="Pupko T."/>
            <person name="Shuman H.A."/>
            <person name="Segal G."/>
        </authorList>
    </citation>
    <scope>NUCLEOTIDE SEQUENCE [LARGE SCALE GENOMIC DNA]</scope>
    <source>
        <strain evidence="22 23">ATCC 43878</strain>
    </source>
</reference>
<organism evidence="22 23">
    <name type="scientific">Legionella brunensis</name>
    <dbReference type="NCBI Taxonomy" id="29422"/>
    <lineage>
        <taxon>Bacteria</taxon>
        <taxon>Pseudomonadati</taxon>
        <taxon>Pseudomonadota</taxon>
        <taxon>Gammaproteobacteria</taxon>
        <taxon>Legionellales</taxon>
        <taxon>Legionellaceae</taxon>
        <taxon>Legionella</taxon>
    </lineage>
</organism>
<keyword evidence="15" id="KW-0233">DNA recombination</keyword>
<keyword evidence="14" id="KW-0238">DNA-binding</keyword>
<evidence type="ECO:0000259" key="21">
    <source>
        <dbReference type="PROSITE" id="PS50160"/>
    </source>
</evidence>
<dbReference type="EC" id="6.5.1.1" evidence="2"/>
<proteinExistence type="predicted"/>
<sequence>MELDLYHQKRDFKKTPEPHGRVHREQNYLFIIQKHAASHLHYDFRLELDGVLKSWAIPKGPCLDPKIKRLAVHVEDHPIEYGSFEGIIPKGEYGGGTVMLWDEGTWIPLDKDPAKAYEKGHLRFELDAKKLHGRWDLIRFKREEKSWFLIKYNDESAKSLDDYDITVEKPDSVKTEQSMDEIAENYENIWSGKGSEKANKKPRKKSIDELIPLTLEKSAFPKKISPELATLVDKPPQGSEWLHEVKFDGYRIIAFKDNQSICLMSRNHIEWTKNFNNVVQALKKLPVKRAIFDGEVVLLDESYRSSFQLLQNAMKADKEYPFIYNIFDLLYYEQFSLKNLPLVQRKAILEKLLFAASSILRYSDHIIGRGQEVFEKSCQLGLEGIISKNANSTYQEKRAKSWLKIKCIQRQEFVIGGYSKPKGTRQYFRSLFLGFFNEEGELVYSGNVGTGFTEASLKEVFEELQKNLCDGNPFDTIPSGSKEATWVKPKLVAEIEFSEWTSEGKLRHPSFKGLRKDKKASLIKREEKVPVKKLRVRKPKTNKITLSNPEKILYAKDNITKQDLFNYYDEISSFILPFIKNRPLTLVRCPNGYEKCFYQRHFYKSTPKELCAIPIANKSDNESEQYIYLKDKAGLLSLVQIGVLEIHPWGSQIDNVECPDMITFDLDPGPDVLWKKVVMAAFEIKKHLEEFKLKCFVKTTGGKGLHIVIPIQPEYDWAKVKNFTSVFVAFLEKINPDVYITNMAKAKRKGKIFVDYLRNQRGATAISAYSTRARLHAPVATPLHWDELTDDINDTSYNIHTLPLRLKKLKGDPWKEFWTIKQSLRLKEL</sequence>
<dbReference type="PROSITE" id="PS50160">
    <property type="entry name" value="DNA_LIGASE_A3"/>
    <property type="match status" value="1"/>
</dbReference>
<dbReference type="InterPro" id="IPR052171">
    <property type="entry name" value="NHEJ_LigD"/>
</dbReference>
<dbReference type="RefSeq" id="WP_058442086.1">
    <property type="nucleotide sequence ID" value="NZ_CAAAHU010000005.1"/>
</dbReference>
<dbReference type="InterPro" id="IPR012309">
    <property type="entry name" value="DNA_ligase_ATP-dep_C"/>
</dbReference>
<dbReference type="GO" id="GO:0003910">
    <property type="term" value="F:DNA ligase (ATP) activity"/>
    <property type="evidence" value="ECO:0007669"/>
    <property type="project" value="UniProtKB-EC"/>
</dbReference>
<dbReference type="GO" id="GO:0005524">
    <property type="term" value="F:ATP binding"/>
    <property type="evidence" value="ECO:0007669"/>
    <property type="project" value="UniProtKB-KW"/>
</dbReference>
<keyword evidence="16" id="KW-0234">DNA repair</keyword>
<keyword evidence="8" id="KW-0547">Nucleotide-binding</keyword>
<dbReference type="PANTHER" id="PTHR42705">
    <property type="entry name" value="BIFUNCTIONAL NON-HOMOLOGOUS END JOINING PROTEIN LIGD"/>
    <property type="match status" value="1"/>
</dbReference>
<evidence type="ECO:0000256" key="17">
    <source>
        <dbReference type="ARBA" id="ARBA00023211"/>
    </source>
</evidence>
<dbReference type="Gene3D" id="3.30.470.30">
    <property type="entry name" value="DNA ligase/mRNA capping enzyme"/>
    <property type="match status" value="1"/>
</dbReference>
<evidence type="ECO:0000256" key="16">
    <source>
        <dbReference type="ARBA" id="ARBA00023204"/>
    </source>
</evidence>
<evidence type="ECO:0000313" key="23">
    <source>
        <dbReference type="Proteomes" id="UP000054742"/>
    </source>
</evidence>
<dbReference type="NCBIfam" id="TIGR02776">
    <property type="entry name" value="NHEJ_ligase_prk"/>
    <property type="match status" value="1"/>
</dbReference>
<keyword evidence="18" id="KW-0511">Multifunctional enzyme</keyword>
<dbReference type="OrthoDB" id="9802472at2"/>
<dbReference type="Gene3D" id="2.40.50.140">
    <property type="entry name" value="Nucleic acid-binding proteins"/>
    <property type="match status" value="1"/>
</dbReference>
<comment type="catalytic activity">
    <reaction evidence="20">
        <text>ATP + (deoxyribonucleotide)n-3'-hydroxyl + 5'-phospho-(deoxyribonucleotide)m = (deoxyribonucleotide)n+m + AMP + diphosphate.</text>
        <dbReference type="EC" id="6.5.1.1"/>
    </reaction>
</comment>
<dbReference type="InterPro" id="IPR014146">
    <property type="entry name" value="LigD_ligase_dom"/>
</dbReference>
<dbReference type="PATRIC" id="fig|29422.6.peg.2238"/>
<evidence type="ECO:0000256" key="14">
    <source>
        <dbReference type="ARBA" id="ARBA00023125"/>
    </source>
</evidence>
<dbReference type="Gene3D" id="3.30.1490.70">
    <property type="match status" value="1"/>
</dbReference>
<evidence type="ECO:0000313" key="22">
    <source>
        <dbReference type="EMBL" id="KTC81578.1"/>
    </source>
</evidence>
<dbReference type="NCBIfam" id="TIGR02777">
    <property type="entry name" value="LigD_PE_dom"/>
    <property type="match status" value="1"/>
</dbReference>
<evidence type="ECO:0000256" key="7">
    <source>
        <dbReference type="ARBA" id="ARBA00022723"/>
    </source>
</evidence>
<comment type="cofactor">
    <cofactor evidence="1">
        <name>Mn(2+)</name>
        <dbReference type="ChEBI" id="CHEBI:29035"/>
    </cofactor>
</comment>
<evidence type="ECO:0000256" key="15">
    <source>
        <dbReference type="ARBA" id="ARBA00023172"/>
    </source>
</evidence>
<evidence type="ECO:0000256" key="11">
    <source>
        <dbReference type="ARBA" id="ARBA00022839"/>
    </source>
</evidence>
<keyword evidence="10" id="KW-0378">Hydrolase</keyword>
<dbReference type="CDD" id="cd07971">
    <property type="entry name" value="OBF_DNA_ligase_LigD"/>
    <property type="match status" value="1"/>
</dbReference>
<name>A0A0W0SDL9_9GAMM</name>